<proteinExistence type="predicted"/>
<name>A0ABU5YCD9_9FLAO</name>
<sequence>MKKSDKRQVTSDKCPHKHQVLRTIGGYCTVAITAVFCQDCGKQLSKTKVEV</sequence>
<evidence type="ECO:0000313" key="1">
    <source>
        <dbReference type="EMBL" id="MEB3041622.1"/>
    </source>
</evidence>
<comment type="caution">
    <text evidence="1">The sequence shown here is derived from an EMBL/GenBank/DDBJ whole genome shotgun (WGS) entry which is preliminary data.</text>
</comment>
<protein>
    <recommendedName>
        <fullName evidence="3">30S ribosomal protein S27e</fullName>
    </recommendedName>
</protein>
<evidence type="ECO:0008006" key="3">
    <source>
        <dbReference type="Google" id="ProtNLM"/>
    </source>
</evidence>
<accession>A0ABU5YCD9</accession>
<gene>
    <name evidence="1" type="ORF">VJJ49_13145</name>
</gene>
<reference evidence="1 2" key="1">
    <citation type="submission" date="2023-12" db="EMBL/GenBank/DDBJ databases">
        <title>Genomic sequences of Capnocytophaga and Parvimonas strains.</title>
        <authorList>
            <person name="Watt R.M."/>
            <person name="Wang M."/>
            <person name="Yang T."/>
            <person name="Tong W.M."/>
        </authorList>
    </citation>
    <scope>NUCLEOTIDE SEQUENCE [LARGE SCALE GENOMIC DNA]</scope>
    <source>
        <strain evidence="1 2">CCUG 13156</strain>
    </source>
</reference>
<dbReference type="RefSeq" id="WP_323980163.1">
    <property type="nucleotide sequence ID" value="NZ_JAYKBV010000026.1"/>
</dbReference>
<keyword evidence="2" id="KW-1185">Reference proteome</keyword>
<dbReference type="Proteomes" id="UP001324270">
    <property type="component" value="Unassembled WGS sequence"/>
</dbReference>
<organism evidence="1 2">
    <name type="scientific">Capnocytophaga gingivalis</name>
    <dbReference type="NCBI Taxonomy" id="1017"/>
    <lineage>
        <taxon>Bacteria</taxon>
        <taxon>Pseudomonadati</taxon>
        <taxon>Bacteroidota</taxon>
        <taxon>Flavobacteriia</taxon>
        <taxon>Flavobacteriales</taxon>
        <taxon>Flavobacteriaceae</taxon>
        <taxon>Capnocytophaga</taxon>
    </lineage>
</organism>
<dbReference type="EMBL" id="JAYKBV010000026">
    <property type="protein sequence ID" value="MEB3041622.1"/>
    <property type="molecule type" value="Genomic_DNA"/>
</dbReference>
<evidence type="ECO:0000313" key="2">
    <source>
        <dbReference type="Proteomes" id="UP001324270"/>
    </source>
</evidence>